<evidence type="ECO:0000256" key="3">
    <source>
        <dbReference type="ARBA" id="ARBA00012108"/>
    </source>
</evidence>
<evidence type="ECO:0000256" key="13">
    <source>
        <dbReference type="ARBA" id="ARBA00031220"/>
    </source>
</evidence>
<keyword evidence="12" id="KW-0234">DNA repair</keyword>
<dbReference type="GO" id="GO:0046872">
    <property type="term" value="F:metal ion binding"/>
    <property type="evidence" value="ECO:0007669"/>
    <property type="project" value="UniProtKB-KW"/>
</dbReference>
<dbReference type="InterPro" id="IPR013620">
    <property type="entry name" value="Exonuc_1_SH3"/>
</dbReference>
<evidence type="ECO:0000256" key="6">
    <source>
        <dbReference type="ARBA" id="ARBA00022723"/>
    </source>
</evidence>
<comment type="cofactor">
    <cofactor evidence="2">
        <name>Mg(2+)</name>
        <dbReference type="ChEBI" id="CHEBI:18420"/>
    </cofactor>
</comment>
<dbReference type="SUPFAM" id="SSF53098">
    <property type="entry name" value="Ribonuclease H-like"/>
    <property type="match status" value="1"/>
</dbReference>
<dbReference type="InterPro" id="IPR012337">
    <property type="entry name" value="RNaseH-like_sf"/>
</dbReference>
<evidence type="ECO:0000256" key="12">
    <source>
        <dbReference type="ARBA" id="ARBA00023204"/>
    </source>
</evidence>
<dbReference type="GO" id="GO:0008310">
    <property type="term" value="F:single-stranded DNA 3'-5' DNA exonuclease activity"/>
    <property type="evidence" value="ECO:0007669"/>
    <property type="project" value="UniProtKB-EC"/>
</dbReference>
<evidence type="ECO:0000256" key="9">
    <source>
        <dbReference type="ARBA" id="ARBA00022839"/>
    </source>
</evidence>
<dbReference type="Gene3D" id="1.20.1280.70">
    <property type="entry name" value="Exonuclease ExoI, domain 3"/>
    <property type="match status" value="1"/>
</dbReference>
<dbReference type="GO" id="GO:0003677">
    <property type="term" value="F:DNA binding"/>
    <property type="evidence" value="ECO:0007669"/>
    <property type="project" value="UniProtKB-KW"/>
</dbReference>
<evidence type="ECO:0000256" key="7">
    <source>
        <dbReference type="ARBA" id="ARBA00022763"/>
    </source>
</evidence>
<keyword evidence="9" id="KW-0269">Exonuclease</keyword>
<keyword evidence="8 17" id="KW-0378">Hydrolase</keyword>
<evidence type="ECO:0000256" key="5">
    <source>
        <dbReference type="ARBA" id="ARBA00022722"/>
    </source>
</evidence>
<name>A0A3B0Z8A7_9ZZZZ</name>
<gene>
    <name evidence="17" type="ORF">MNBD_GAMMA18-2395</name>
</gene>
<keyword evidence="5" id="KW-0540">Nuclease</keyword>
<dbReference type="Gene3D" id="1.10.287.1240">
    <property type="match status" value="1"/>
</dbReference>
<evidence type="ECO:0000256" key="2">
    <source>
        <dbReference type="ARBA" id="ARBA00001946"/>
    </source>
</evidence>
<dbReference type="EMBL" id="UOFP01000284">
    <property type="protein sequence ID" value="VAW89628.1"/>
    <property type="molecule type" value="Genomic_DNA"/>
</dbReference>
<evidence type="ECO:0000256" key="8">
    <source>
        <dbReference type="ARBA" id="ARBA00022801"/>
    </source>
</evidence>
<dbReference type="Gene3D" id="3.30.420.10">
    <property type="entry name" value="Ribonuclease H-like superfamily/Ribonuclease H"/>
    <property type="match status" value="1"/>
</dbReference>
<comment type="catalytic activity">
    <reaction evidence="1">
        <text>Exonucleolytic cleavage in the 3'- to 5'-direction to yield nucleoside 5'-phosphates.</text>
        <dbReference type="EC" id="3.1.11.1"/>
    </reaction>
</comment>
<keyword evidence="10" id="KW-0460">Magnesium</keyword>
<accession>A0A3B0Z8A7</accession>
<feature type="domain" description="ExoI SH3-like" evidence="15">
    <location>
        <begin position="197"/>
        <end position="351"/>
    </location>
</feature>
<dbReference type="PROSITE" id="PS51784">
    <property type="entry name" value="EXOI_SH3"/>
    <property type="match status" value="1"/>
</dbReference>
<dbReference type="PROSITE" id="PS51785">
    <property type="entry name" value="EXOI_C"/>
    <property type="match status" value="1"/>
</dbReference>
<dbReference type="InterPro" id="IPR036397">
    <property type="entry name" value="RNaseH_sf"/>
</dbReference>
<evidence type="ECO:0000256" key="1">
    <source>
        <dbReference type="ARBA" id="ARBA00000563"/>
    </source>
</evidence>
<evidence type="ECO:0000259" key="15">
    <source>
        <dbReference type="PROSITE" id="PS51784"/>
    </source>
</evidence>
<dbReference type="Pfam" id="PF26016">
    <property type="entry name" value="ExoI_C"/>
    <property type="match status" value="1"/>
</dbReference>
<dbReference type="AlphaFoldDB" id="A0A3B0Z8A7"/>
<evidence type="ECO:0000259" key="16">
    <source>
        <dbReference type="PROSITE" id="PS51785"/>
    </source>
</evidence>
<dbReference type="Gene3D" id="3.30.1520.20">
    <property type="entry name" value="Exonuclease ExoI, domain 2"/>
    <property type="match status" value="1"/>
</dbReference>
<dbReference type="GO" id="GO:0006281">
    <property type="term" value="P:DNA repair"/>
    <property type="evidence" value="ECO:0007669"/>
    <property type="project" value="UniProtKB-KW"/>
</dbReference>
<comment type="subunit">
    <text evidence="14">Monomer. Interacts with ssb (via C-terminus); this interaction stimulates the exonuclease activity by recruiting the enzyme to its substrate.</text>
</comment>
<dbReference type="InterPro" id="IPR013520">
    <property type="entry name" value="Ribonucl_H"/>
</dbReference>
<keyword evidence="7" id="KW-0227">DNA damage</keyword>
<dbReference type="InterPro" id="IPR038649">
    <property type="entry name" value="EXOI_SH3_sf"/>
</dbReference>
<dbReference type="SMART" id="SM00479">
    <property type="entry name" value="EXOIII"/>
    <property type="match status" value="1"/>
</dbReference>
<dbReference type="PIRSF" id="PIRSF000977">
    <property type="entry name" value="Exodeoxyribonuclease_I"/>
    <property type="match status" value="1"/>
</dbReference>
<keyword evidence="11" id="KW-0238">DNA-binding</keyword>
<organism evidence="17">
    <name type="scientific">hydrothermal vent metagenome</name>
    <dbReference type="NCBI Taxonomy" id="652676"/>
    <lineage>
        <taxon>unclassified sequences</taxon>
        <taxon>metagenomes</taxon>
        <taxon>ecological metagenomes</taxon>
    </lineage>
</organism>
<dbReference type="Pfam" id="PF08411">
    <property type="entry name" value="ExoI_SH3"/>
    <property type="match status" value="1"/>
</dbReference>
<dbReference type="InterPro" id="IPR023607">
    <property type="entry name" value="Exodeoxyribonuclease_I"/>
</dbReference>
<dbReference type="InterPro" id="IPR034747">
    <property type="entry name" value="EXOI_SH3"/>
</dbReference>
<evidence type="ECO:0000256" key="11">
    <source>
        <dbReference type="ARBA" id="ARBA00023125"/>
    </source>
</evidence>
<keyword evidence="6" id="KW-0479">Metal-binding</keyword>
<evidence type="ECO:0000256" key="10">
    <source>
        <dbReference type="ARBA" id="ARBA00022842"/>
    </source>
</evidence>
<dbReference type="CDD" id="cd06138">
    <property type="entry name" value="ExoI_N"/>
    <property type="match status" value="1"/>
</dbReference>
<evidence type="ECO:0000256" key="4">
    <source>
        <dbReference type="ARBA" id="ARBA00019900"/>
    </source>
</evidence>
<dbReference type="Pfam" id="PF00929">
    <property type="entry name" value="RNase_T"/>
    <property type="match status" value="1"/>
</dbReference>
<evidence type="ECO:0000313" key="17">
    <source>
        <dbReference type="EMBL" id="VAW89628.1"/>
    </source>
</evidence>
<feature type="domain" description="ExoI C-terminal" evidence="16">
    <location>
        <begin position="354"/>
        <end position="468"/>
    </location>
</feature>
<dbReference type="FunFam" id="3.30.420.10:FF:000033">
    <property type="entry name" value="Exodeoxyribonuclease I"/>
    <property type="match status" value="1"/>
</dbReference>
<protein>
    <recommendedName>
        <fullName evidence="4">Exodeoxyribonuclease I</fullName>
        <ecNumber evidence="3">3.1.11.1</ecNumber>
    </recommendedName>
    <alternativeName>
        <fullName evidence="13">DNA deoxyribophosphodiesterase</fullName>
    </alternativeName>
</protein>
<dbReference type="NCBIfam" id="NF008746">
    <property type="entry name" value="PRK11779.1"/>
    <property type="match status" value="1"/>
</dbReference>
<sequence>MSKKTFYWYDYESFGLSPMSDRLSQFGGVRTDEDLNIIGDPLMIYCKPADDFFPSPTSCLITGITPQKALAEGLPEVEFIRQINEQFSEPNSCVLGYNNLRFDDEFTRHVLYRNLMDPYAREWQNGCNRWDLLDVVRMTRALRPEGIEWPVNEEGRPSVRLEDLTVANSIAHESAHDALSDVYATIAMARLIKEQQPKLFEYVYNNRSKNKLRELLNLREQKPVIHVSGMYPAEKGNMAMVVPVAEHPTNKNGVVVYDLSVDPSDLINLGVKKIHERLFTRSDELPEGVERIPLKTVHINKCPVIAPFMTLDGKAAKKYGIDLNLCRQNLAVLQAAPGIAKKVQQVLSETKFEKRTDPDQMLYGGGFFSPDDKSRMAQIHAMAPEALVGFEPPFDDGRLPEMLFRMRARNYPETLTAEEQQCWQVFRKERLNLEAYLTELDELRSVPERTDSERVILDELENYARKLVAG</sequence>
<dbReference type="EC" id="3.1.11.1" evidence="3"/>
<reference evidence="17" key="1">
    <citation type="submission" date="2018-06" db="EMBL/GenBank/DDBJ databases">
        <authorList>
            <person name="Zhirakovskaya E."/>
        </authorList>
    </citation>
    <scope>NUCLEOTIDE SEQUENCE</scope>
</reference>
<dbReference type="InterPro" id="IPR058561">
    <property type="entry name" value="Exonuc_1_C"/>
</dbReference>
<proteinExistence type="predicted"/>
<evidence type="ECO:0000256" key="14">
    <source>
        <dbReference type="ARBA" id="ARBA00046792"/>
    </source>
</evidence>